<dbReference type="InterPro" id="IPR050662">
    <property type="entry name" value="Sec-metab_biosynth-thioest"/>
</dbReference>
<dbReference type="SUPFAM" id="SSF56281">
    <property type="entry name" value="Metallo-hydrolase/oxidoreductase"/>
    <property type="match status" value="1"/>
</dbReference>
<dbReference type="Gene3D" id="3.60.15.10">
    <property type="entry name" value="Ribonuclease Z/Hydroxyacylglutathione hydrolase-like"/>
    <property type="match status" value="1"/>
</dbReference>
<dbReference type="InterPro" id="IPR001279">
    <property type="entry name" value="Metallo-B-lactamas"/>
</dbReference>
<dbReference type="InterPro" id="IPR036866">
    <property type="entry name" value="RibonucZ/Hydroxyglut_hydro"/>
</dbReference>
<protein>
    <recommendedName>
        <fullName evidence="1">Metallo-beta-lactamase domain-containing protein</fullName>
    </recommendedName>
</protein>
<feature type="non-terminal residue" evidence="2">
    <location>
        <position position="185"/>
    </location>
</feature>
<proteinExistence type="predicted"/>
<feature type="domain" description="Metallo-beta-lactamase" evidence="1">
    <location>
        <begin position="1"/>
        <end position="177"/>
    </location>
</feature>
<dbReference type="PANTHER" id="PTHR23131">
    <property type="entry name" value="ENDORIBONUCLEASE LACTB2"/>
    <property type="match status" value="1"/>
</dbReference>
<dbReference type="EMBL" id="BARS01018084">
    <property type="protein sequence ID" value="GAF90554.1"/>
    <property type="molecule type" value="Genomic_DNA"/>
</dbReference>
<evidence type="ECO:0000259" key="1">
    <source>
        <dbReference type="SMART" id="SM00849"/>
    </source>
</evidence>
<name>X0TBH3_9ZZZZ</name>
<comment type="caution">
    <text evidence="2">The sequence shown here is derived from an EMBL/GenBank/DDBJ whole genome shotgun (WGS) entry which is preliminary data.</text>
</comment>
<dbReference type="SMART" id="SM00849">
    <property type="entry name" value="Lactamase_B"/>
    <property type="match status" value="1"/>
</dbReference>
<dbReference type="PANTHER" id="PTHR23131:SF4">
    <property type="entry name" value="METALLO-BETA-LACTAMASE SUPERFAMILY POTEIN"/>
    <property type="match status" value="1"/>
</dbReference>
<evidence type="ECO:0000313" key="2">
    <source>
        <dbReference type="EMBL" id="GAF90554.1"/>
    </source>
</evidence>
<gene>
    <name evidence="2" type="ORF">S01H1_29486</name>
</gene>
<sequence>MVGDYLIDTGISGGYLKKLKKQYPINHVLLSHWHEDHISGNHLLNNSKFLCHEKDKLPIEDIEKMLLFYNVENTVAGKEFSAIFGLYGMRNTQISKYFKDNEIISIGDNLKLKVIFTPGHTAGHCGFFEMNSKIAFFGDMDLTRFLYYATIDSNLMEFENSIERFKTFKIEIAILGHRDQGRIQA</sequence>
<dbReference type="Pfam" id="PF00753">
    <property type="entry name" value="Lactamase_B"/>
    <property type="match status" value="1"/>
</dbReference>
<reference evidence="2" key="1">
    <citation type="journal article" date="2014" name="Front. Microbiol.">
        <title>High frequency of phylogenetically diverse reductive dehalogenase-homologous genes in deep subseafloor sedimentary metagenomes.</title>
        <authorList>
            <person name="Kawai M."/>
            <person name="Futagami T."/>
            <person name="Toyoda A."/>
            <person name="Takaki Y."/>
            <person name="Nishi S."/>
            <person name="Hori S."/>
            <person name="Arai W."/>
            <person name="Tsubouchi T."/>
            <person name="Morono Y."/>
            <person name="Uchiyama I."/>
            <person name="Ito T."/>
            <person name="Fujiyama A."/>
            <person name="Inagaki F."/>
            <person name="Takami H."/>
        </authorList>
    </citation>
    <scope>NUCLEOTIDE SEQUENCE</scope>
    <source>
        <strain evidence="2">Expedition CK06-06</strain>
    </source>
</reference>
<accession>X0TBH3</accession>
<organism evidence="2">
    <name type="scientific">marine sediment metagenome</name>
    <dbReference type="NCBI Taxonomy" id="412755"/>
    <lineage>
        <taxon>unclassified sequences</taxon>
        <taxon>metagenomes</taxon>
        <taxon>ecological metagenomes</taxon>
    </lineage>
</organism>
<dbReference type="AlphaFoldDB" id="X0TBH3"/>